<reference evidence="3 4" key="1">
    <citation type="submission" date="2019-07" db="EMBL/GenBank/DDBJ databases">
        <title>Whole genome shotgun sequence of Microvirga aerophila NBRC 106136.</title>
        <authorList>
            <person name="Hosoyama A."/>
            <person name="Uohara A."/>
            <person name="Ohji S."/>
            <person name="Ichikawa N."/>
        </authorList>
    </citation>
    <scope>NUCLEOTIDE SEQUENCE [LARGE SCALE GENOMIC DNA]</scope>
    <source>
        <strain evidence="3 4">NBRC 106136</strain>
    </source>
</reference>
<comment type="caution">
    <text evidence="3">The sequence shown here is derived from an EMBL/GenBank/DDBJ whole genome shotgun (WGS) entry which is preliminary data.</text>
</comment>
<dbReference type="Pfam" id="PF13309">
    <property type="entry name" value="HTH_22"/>
    <property type="match status" value="1"/>
</dbReference>
<sequence>MSKRRGPSLKTATAPELGAYTHICDAIALLFRPYAEVVLHDLTTETVVYLANPFSKRELGEPSLLHEIDFKPSDIIIGPYEKVNWDGRRIKSVSAVLRSDDKAIGILCINVDVSHFHAVMQTLNALVSVPQIAEKPVSLFKEDWHERINEYIQSWTRERGLSISEMNRVQKQQLVTDLAGDGAFGGRNAAAYISRVLGLGRATVYNYLKRKDPV</sequence>
<dbReference type="Pfam" id="PF08348">
    <property type="entry name" value="PAS_6"/>
    <property type="match status" value="1"/>
</dbReference>
<feature type="domain" description="YheO-like" evidence="1">
    <location>
        <begin position="18"/>
        <end position="119"/>
    </location>
</feature>
<organism evidence="3 4">
    <name type="scientific">Microvirga aerophila</name>
    <dbReference type="NCBI Taxonomy" id="670291"/>
    <lineage>
        <taxon>Bacteria</taxon>
        <taxon>Pseudomonadati</taxon>
        <taxon>Pseudomonadota</taxon>
        <taxon>Alphaproteobacteria</taxon>
        <taxon>Hyphomicrobiales</taxon>
        <taxon>Methylobacteriaceae</taxon>
        <taxon>Microvirga</taxon>
    </lineage>
</organism>
<dbReference type="EMBL" id="BJYU01000046">
    <property type="protein sequence ID" value="GEO15662.1"/>
    <property type="molecule type" value="Genomic_DNA"/>
</dbReference>
<proteinExistence type="predicted"/>
<feature type="domain" description="Transcriptional regulator DauR-like HTH" evidence="2">
    <location>
        <begin position="148"/>
        <end position="209"/>
    </location>
</feature>
<name>A0A512BUP4_9HYPH</name>
<dbReference type="PANTHER" id="PTHR35568:SF1">
    <property type="entry name" value="TRANSCRIPTIONAL REGULATOR DAUR"/>
    <property type="match status" value="1"/>
</dbReference>
<gene>
    <name evidence="3" type="ORF">MAE02_33580</name>
</gene>
<protein>
    <recommendedName>
        <fullName evidence="5">Transcriptional regulator DauR</fullName>
    </recommendedName>
</protein>
<dbReference type="OrthoDB" id="9796595at2"/>
<evidence type="ECO:0000313" key="4">
    <source>
        <dbReference type="Proteomes" id="UP000321085"/>
    </source>
</evidence>
<dbReference type="PANTHER" id="PTHR35568">
    <property type="entry name" value="TRANSCRIPTIONAL REGULATOR DAUR"/>
    <property type="match status" value="1"/>
</dbReference>
<evidence type="ECO:0000259" key="2">
    <source>
        <dbReference type="Pfam" id="PF13309"/>
    </source>
</evidence>
<dbReference type="AlphaFoldDB" id="A0A512BUP4"/>
<evidence type="ECO:0000259" key="1">
    <source>
        <dbReference type="Pfam" id="PF08348"/>
    </source>
</evidence>
<keyword evidence="4" id="KW-1185">Reference proteome</keyword>
<evidence type="ECO:0008006" key="5">
    <source>
        <dbReference type="Google" id="ProtNLM"/>
    </source>
</evidence>
<dbReference type="Proteomes" id="UP000321085">
    <property type="component" value="Unassembled WGS sequence"/>
</dbReference>
<dbReference type="InterPro" id="IPR013559">
    <property type="entry name" value="YheO"/>
</dbReference>
<dbReference type="InterPro" id="IPR039445">
    <property type="entry name" value="DauR-like_HTH"/>
</dbReference>
<accession>A0A512BUP4</accession>
<dbReference type="RefSeq" id="WP_114187813.1">
    <property type="nucleotide sequence ID" value="NZ_BJYU01000046.1"/>
</dbReference>
<evidence type="ECO:0000313" key="3">
    <source>
        <dbReference type="EMBL" id="GEO15662.1"/>
    </source>
</evidence>
<dbReference type="InterPro" id="IPR039446">
    <property type="entry name" value="DauR-like"/>
</dbReference>